<feature type="transmembrane region" description="Helical" evidence="2">
    <location>
        <begin position="214"/>
        <end position="233"/>
    </location>
</feature>
<feature type="transmembrane region" description="Helical" evidence="2">
    <location>
        <begin position="80"/>
        <end position="105"/>
    </location>
</feature>
<accession>A0ABQ6MQF8</accession>
<keyword evidence="4" id="KW-1185">Reference proteome</keyword>
<evidence type="ECO:0000313" key="3">
    <source>
        <dbReference type="EMBL" id="GMI30117.1"/>
    </source>
</evidence>
<feature type="transmembrane region" description="Helical" evidence="2">
    <location>
        <begin position="175"/>
        <end position="194"/>
    </location>
</feature>
<feature type="transmembrane region" description="Helical" evidence="2">
    <location>
        <begin position="32"/>
        <end position="52"/>
    </location>
</feature>
<gene>
    <name evidence="3" type="ORF">TeGR_g7765</name>
</gene>
<feature type="compositionally biased region" description="Acidic residues" evidence="1">
    <location>
        <begin position="447"/>
        <end position="456"/>
    </location>
</feature>
<name>A0ABQ6MQF8_9STRA</name>
<feature type="region of interest" description="Disordered" evidence="1">
    <location>
        <begin position="435"/>
        <end position="456"/>
    </location>
</feature>
<evidence type="ECO:0000256" key="1">
    <source>
        <dbReference type="SAM" id="MobiDB-lite"/>
    </source>
</evidence>
<keyword evidence="2" id="KW-1133">Transmembrane helix</keyword>
<evidence type="ECO:0000313" key="4">
    <source>
        <dbReference type="Proteomes" id="UP001165060"/>
    </source>
</evidence>
<proteinExistence type="predicted"/>
<dbReference type="Proteomes" id="UP001165060">
    <property type="component" value="Unassembled WGS sequence"/>
</dbReference>
<keyword evidence="2" id="KW-0472">Membrane</keyword>
<reference evidence="3 4" key="1">
    <citation type="journal article" date="2023" name="Commun. Biol.">
        <title>Genome analysis of Parmales, the sister group of diatoms, reveals the evolutionary specialization of diatoms from phago-mixotrophs to photoautotrophs.</title>
        <authorList>
            <person name="Ban H."/>
            <person name="Sato S."/>
            <person name="Yoshikawa S."/>
            <person name="Yamada K."/>
            <person name="Nakamura Y."/>
            <person name="Ichinomiya M."/>
            <person name="Sato N."/>
            <person name="Blanc-Mathieu R."/>
            <person name="Endo H."/>
            <person name="Kuwata A."/>
            <person name="Ogata H."/>
        </authorList>
    </citation>
    <scope>NUCLEOTIDE SEQUENCE [LARGE SCALE GENOMIC DNA]</scope>
</reference>
<sequence>MLQPLLPTLAQGCILQILAFMDGAHGDKKMQAIFSILVSALSTGVASAGISYDYDADPVMRRNNPKFYGYLPDNGVKRTIMYITMVCNSALLLLMRSFSTALLFLIDPRAPAIYACGDLAIYFLYKLLRRDFWHWIPVTGVTGVIVAIVERTIVKIVADFTGCLQLRGPGEIGGIYFSINIVFAIVTAMLSVPVYFKLVPASEQLVTPSQCWRIILPLSGAFVLTCLIFFSIMKKKYRSTFTSTMTGKQWVTGYFLVADDDIPKYLVIFCNPNMWLEIQPKVIDWIQEGWHRWREEQPEWFTDNWKRRVPVDWVPEEGKQEVVELRKRTGGGTGAGGSGKGDRLGIRESLRKRGRGVKITAAGSERDSEMSRLASERDDGLEGILAKAADGGGGKYRSTRVGERILRGSAGAGGRAKIRPTMLLGIARDAVWRKVEDDGGEGGGAEGGEESDEDAY</sequence>
<feature type="transmembrane region" description="Helical" evidence="2">
    <location>
        <begin position="134"/>
        <end position="154"/>
    </location>
</feature>
<dbReference type="EMBL" id="BRYB01003082">
    <property type="protein sequence ID" value="GMI30117.1"/>
    <property type="molecule type" value="Genomic_DNA"/>
</dbReference>
<comment type="caution">
    <text evidence="3">The sequence shown here is derived from an EMBL/GenBank/DDBJ whole genome shotgun (WGS) entry which is preliminary data.</text>
</comment>
<protein>
    <submittedName>
        <fullName evidence="3">Uncharacterized protein</fullName>
    </submittedName>
</protein>
<organism evidence="3 4">
    <name type="scientific">Tetraparma gracilis</name>
    <dbReference type="NCBI Taxonomy" id="2962635"/>
    <lineage>
        <taxon>Eukaryota</taxon>
        <taxon>Sar</taxon>
        <taxon>Stramenopiles</taxon>
        <taxon>Ochrophyta</taxon>
        <taxon>Bolidophyceae</taxon>
        <taxon>Parmales</taxon>
        <taxon>Triparmaceae</taxon>
        <taxon>Tetraparma</taxon>
    </lineage>
</organism>
<keyword evidence="2" id="KW-0812">Transmembrane</keyword>
<evidence type="ECO:0000256" key="2">
    <source>
        <dbReference type="SAM" id="Phobius"/>
    </source>
</evidence>